<dbReference type="PROSITE" id="PS50127">
    <property type="entry name" value="UBC_2"/>
    <property type="match status" value="1"/>
</dbReference>
<dbReference type="AlphaFoldDB" id="A0A2U1NJ61"/>
<dbReference type="PANTHER" id="PTHR46116">
    <property type="entry name" value="(E3-INDEPENDENT) E2 UBIQUITIN-CONJUGATING ENZYME"/>
    <property type="match status" value="1"/>
</dbReference>
<comment type="caution">
    <text evidence="4">The sequence shown here is derived from an EMBL/GenBank/DDBJ whole genome shotgun (WGS) entry which is preliminary data.</text>
</comment>
<reference evidence="4 5" key="1">
    <citation type="journal article" date="2018" name="Mol. Plant">
        <title>The genome of Artemisia annua provides insight into the evolution of Asteraceae family and artemisinin biosynthesis.</title>
        <authorList>
            <person name="Shen Q."/>
            <person name="Zhang L."/>
            <person name="Liao Z."/>
            <person name="Wang S."/>
            <person name="Yan T."/>
            <person name="Shi P."/>
            <person name="Liu M."/>
            <person name="Fu X."/>
            <person name="Pan Q."/>
            <person name="Wang Y."/>
            <person name="Lv Z."/>
            <person name="Lu X."/>
            <person name="Zhang F."/>
            <person name="Jiang W."/>
            <person name="Ma Y."/>
            <person name="Chen M."/>
            <person name="Hao X."/>
            <person name="Li L."/>
            <person name="Tang Y."/>
            <person name="Lv G."/>
            <person name="Zhou Y."/>
            <person name="Sun X."/>
            <person name="Brodelius P.E."/>
            <person name="Rose J.K.C."/>
            <person name="Tang K."/>
        </authorList>
    </citation>
    <scope>NUCLEOTIDE SEQUENCE [LARGE SCALE GENOMIC DNA]</scope>
    <source>
        <strain evidence="5">cv. Huhao1</strain>
        <tissue evidence="4">Leaf</tissue>
    </source>
</reference>
<feature type="domain" description="UBC core" evidence="3">
    <location>
        <begin position="1"/>
        <end position="154"/>
    </location>
</feature>
<dbReference type="STRING" id="35608.A0A2U1NJ61"/>
<dbReference type="InterPro" id="IPR000608">
    <property type="entry name" value="UBC"/>
</dbReference>
<dbReference type="OrthoDB" id="47801at2759"/>
<dbReference type="GO" id="GO:0061631">
    <property type="term" value="F:ubiquitin conjugating enzyme activity"/>
    <property type="evidence" value="ECO:0007669"/>
    <property type="project" value="TreeGrafter"/>
</dbReference>
<keyword evidence="1" id="KW-0808">Transferase</keyword>
<evidence type="ECO:0000313" key="5">
    <source>
        <dbReference type="Proteomes" id="UP000245207"/>
    </source>
</evidence>
<dbReference type="SMART" id="SM00212">
    <property type="entry name" value="UBCc"/>
    <property type="match status" value="1"/>
</dbReference>
<keyword evidence="2" id="KW-0833">Ubl conjugation pathway</keyword>
<dbReference type="SUPFAM" id="SSF54495">
    <property type="entry name" value="UBC-like"/>
    <property type="match status" value="1"/>
</dbReference>
<gene>
    <name evidence="4" type="ORF">CTI12_AA258810</name>
</gene>
<name>A0A2U1NJ61_ARTAN</name>
<evidence type="ECO:0000256" key="1">
    <source>
        <dbReference type="ARBA" id="ARBA00022679"/>
    </source>
</evidence>
<evidence type="ECO:0000313" key="4">
    <source>
        <dbReference type="EMBL" id="PWA73500.1"/>
    </source>
</evidence>
<accession>A0A2U1NJ61</accession>
<dbReference type="Proteomes" id="UP000245207">
    <property type="component" value="Unassembled WGS sequence"/>
</dbReference>
<keyword evidence="5" id="KW-1185">Reference proteome</keyword>
<organism evidence="4 5">
    <name type="scientific">Artemisia annua</name>
    <name type="common">Sweet wormwood</name>
    <dbReference type="NCBI Taxonomy" id="35608"/>
    <lineage>
        <taxon>Eukaryota</taxon>
        <taxon>Viridiplantae</taxon>
        <taxon>Streptophyta</taxon>
        <taxon>Embryophyta</taxon>
        <taxon>Tracheophyta</taxon>
        <taxon>Spermatophyta</taxon>
        <taxon>Magnoliopsida</taxon>
        <taxon>eudicotyledons</taxon>
        <taxon>Gunneridae</taxon>
        <taxon>Pentapetalae</taxon>
        <taxon>asterids</taxon>
        <taxon>campanulids</taxon>
        <taxon>Asterales</taxon>
        <taxon>Asteraceae</taxon>
        <taxon>Asteroideae</taxon>
        <taxon>Anthemideae</taxon>
        <taxon>Artemisiinae</taxon>
        <taxon>Artemisia</taxon>
    </lineage>
</organism>
<evidence type="ECO:0000259" key="3">
    <source>
        <dbReference type="PROSITE" id="PS50127"/>
    </source>
</evidence>
<evidence type="ECO:0000256" key="2">
    <source>
        <dbReference type="ARBA" id="ARBA00022786"/>
    </source>
</evidence>
<protein>
    <submittedName>
        <fullName evidence="4">Ubiquitin-conjugating enzyme/RWD-like protein</fullName>
    </submittedName>
</protein>
<dbReference type="Pfam" id="PF00179">
    <property type="entry name" value="UQ_con"/>
    <property type="match status" value="1"/>
</dbReference>
<dbReference type="InterPro" id="IPR016135">
    <property type="entry name" value="UBQ-conjugating_enzyme/RWD"/>
</dbReference>
<sequence>MYLKHFFTSFFCLVAYTIYVRVYESRLDLLKAVIVGPKGTPYHNGLFFFDICLPSNYPISPPVVRYHFAGLGISPNLTSSCGIVRLSLPKTNGDLEHVWVPGTSTILQLLVSIQDLIFNSHPFFNGYKTARMRGSVDGERYSLLYNENTIRKTLKTMVYTMKNPPKVKS</sequence>
<dbReference type="Gene3D" id="3.10.110.10">
    <property type="entry name" value="Ubiquitin Conjugating Enzyme"/>
    <property type="match status" value="1"/>
</dbReference>
<proteinExistence type="predicted"/>
<dbReference type="PANTHER" id="PTHR46116:SF41">
    <property type="entry name" value="UBIQUITIN-CONJUGATING ENZYME E2 25-RELATED"/>
    <property type="match status" value="1"/>
</dbReference>
<dbReference type="EMBL" id="PKPP01002730">
    <property type="protein sequence ID" value="PWA73500.1"/>
    <property type="molecule type" value="Genomic_DNA"/>
</dbReference>